<dbReference type="GO" id="GO:0005524">
    <property type="term" value="F:ATP binding"/>
    <property type="evidence" value="ECO:0007669"/>
    <property type="project" value="InterPro"/>
</dbReference>
<keyword evidence="7 12" id="KW-0863">Zinc-finger</keyword>
<dbReference type="PROSITE" id="PS50880">
    <property type="entry name" value="TOPRIM"/>
    <property type="match status" value="1"/>
</dbReference>
<evidence type="ECO:0000256" key="5">
    <source>
        <dbReference type="ARBA" id="ARBA00022705"/>
    </source>
</evidence>
<name>A0A3E2B575_9FIRM</name>
<dbReference type="CDD" id="cd03364">
    <property type="entry name" value="TOPRIM_DnaG_primases"/>
    <property type="match status" value="1"/>
</dbReference>
<evidence type="ECO:0000256" key="10">
    <source>
        <dbReference type="ARBA" id="ARBA00023125"/>
    </source>
</evidence>
<dbReference type="GO" id="GO:0008270">
    <property type="term" value="F:zinc ion binding"/>
    <property type="evidence" value="ECO:0007669"/>
    <property type="project" value="UniProtKB-UniRule"/>
</dbReference>
<dbReference type="PANTHER" id="PTHR30313">
    <property type="entry name" value="DNA PRIMASE"/>
    <property type="match status" value="1"/>
</dbReference>
<keyword evidence="2 12" id="KW-0639">Primosome</keyword>
<dbReference type="InterPro" id="IPR034151">
    <property type="entry name" value="TOPRIM_DnaG_bac"/>
</dbReference>
<dbReference type="EMBL" id="QQRQ01000004">
    <property type="protein sequence ID" value="RFT07134.1"/>
    <property type="molecule type" value="Genomic_DNA"/>
</dbReference>
<comment type="cofactor">
    <cofactor evidence="12 13 14">
        <name>Zn(2+)</name>
        <dbReference type="ChEBI" id="CHEBI:29105"/>
    </cofactor>
    <text evidence="12 13 14">Binds 1 zinc ion per monomer.</text>
</comment>
<dbReference type="Pfam" id="PF08275">
    <property type="entry name" value="DNAG_N"/>
    <property type="match status" value="1"/>
</dbReference>
<dbReference type="GO" id="GO:1990077">
    <property type="term" value="C:primosome complex"/>
    <property type="evidence" value="ECO:0007669"/>
    <property type="project" value="UniProtKB-KW"/>
</dbReference>
<dbReference type="InterPro" id="IPR016136">
    <property type="entry name" value="DNA_helicase_N/primase_C"/>
</dbReference>
<evidence type="ECO:0000256" key="14">
    <source>
        <dbReference type="PIRSR" id="PIRSR002811-1"/>
    </source>
</evidence>
<keyword evidence="5 12" id="KW-0235">DNA replication</keyword>
<feature type="domain" description="Toprim" evidence="15">
    <location>
        <begin position="252"/>
        <end position="333"/>
    </location>
</feature>
<dbReference type="Pfam" id="PF01807">
    <property type="entry name" value="Zn_ribbon_DnaG"/>
    <property type="match status" value="1"/>
</dbReference>
<dbReference type="EC" id="2.7.7.101" evidence="12"/>
<dbReference type="PIRSF" id="PIRSF002811">
    <property type="entry name" value="DnaG"/>
    <property type="match status" value="1"/>
</dbReference>
<evidence type="ECO:0000256" key="11">
    <source>
        <dbReference type="ARBA" id="ARBA00023163"/>
    </source>
</evidence>
<evidence type="ECO:0000256" key="2">
    <source>
        <dbReference type="ARBA" id="ARBA00022515"/>
    </source>
</evidence>
<keyword evidence="4 12" id="KW-0548">Nucleotidyltransferase</keyword>
<keyword evidence="17" id="KW-1185">Reference proteome</keyword>
<comment type="domain">
    <text evidence="12">Contains an N-terminal zinc-binding domain, a central core domain that contains the primase activity, and a C-terminal DnaB-binding domain.</text>
</comment>
<dbReference type="SUPFAM" id="SSF57783">
    <property type="entry name" value="Zinc beta-ribbon"/>
    <property type="match status" value="1"/>
</dbReference>
<dbReference type="Gene3D" id="1.10.860.10">
    <property type="entry name" value="DNAb Helicase, Chain A"/>
    <property type="match status" value="1"/>
</dbReference>
<dbReference type="SMART" id="SM00400">
    <property type="entry name" value="ZnF_CHCC"/>
    <property type="match status" value="1"/>
</dbReference>
<evidence type="ECO:0000256" key="4">
    <source>
        <dbReference type="ARBA" id="ARBA00022695"/>
    </source>
</evidence>
<comment type="catalytic activity">
    <reaction evidence="12">
        <text>ssDNA + n NTP = ssDNA/pppN(pN)n-1 hybrid + (n-1) diphosphate.</text>
        <dbReference type="EC" id="2.7.7.101"/>
    </reaction>
</comment>
<feature type="zinc finger region" description="CHC2-type" evidence="12 14">
    <location>
        <begin position="38"/>
        <end position="62"/>
    </location>
</feature>
<dbReference type="InterPro" id="IPR036185">
    <property type="entry name" value="DNA_heli_DnaB-like_N_sf"/>
</dbReference>
<evidence type="ECO:0000256" key="6">
    <source>
        <dbReference type="ARBA" id="ARBA00022723"/>
    </source>
</evidence>
<dbReference type="Gene3D" id="3.90.580.10">
    <property type="entry name" value="Zinc finger, CHC2-type domain"/>
    <property type="match status" value="1"/>
</dbReference>
<evidence type="ECO:0000256" key="12">
    <source>
        <dbReference type="HAMAP-Rule" id="MF_00974"/>
    </source>
</evidence>
<dbReference type="InterPro" id="IPR037068">
    <property type="entry name" value="DNA_primase_core_N_sf"/>
</dbReference>
<dbReference type="GO" id="GO:0003899">
    <property type="term" value="F:DNA-directed RNA polymerase activity"/>
    <property type="evidence" value="ECO:0007669"/>
    <property type="project" value="UniProtKB-UniRule"/>
</dbReference>
<dbReference type="InterPro" id="IPR002694">
    <property type="entry name" value="Znf_CHC2"/>
</dbReference>
<evidence type="ECO:0000256" key="13">
    <source>
        <dbReference type="PIRNR" id="PIRNR002811"/>
    </source>
</evidence>
<sequence>MAIPSSFKDELVARSDIVDVVSDYVTLTPKGGSYWGLCPFHGEKTPSFHVLPDRQLYHCFGCGKGGGVVSFVMEMENLPFLDALRLLAKRAGMEFPEGDLDESSRRKRNRLLNLNKEAARFFHSQLHSPVGQPGLDYLQRRGLSKGIMTRFGLGFAPDSWDSLIRAMAQKGYEKRDLLDAGLAVSNQKGSIYDRFRNRVMFPIIDLRGDVIGFGGRVLGEGTPKYLNSPDTPVFNKSRNLFALNLAKNTKLGRIVLTEGYMDTISLYQAGFDCAVASLGTSLTADHAKLLSRFTKEVVICYDADSAGVQAANRAIPMLEKTGLKVKVLRVTGAKDPDEFLRSFGRDAFARLLDQSENYVEYNLRQLQSGYDLTDPLQKAEFARAGAELLASLDSPVEREVYAGQLSEMTGVGKAALLQEIQRVQDQRLRAAKKKQTRRNLTPVAQIQPKARQLRYENPRSARAEEGILRLLMLDGSLVKQTQGLEPGQFSAPVLGKIYQVLLEHLKQGRPLQLGTLEGELEGEEIALLADILGQPTALENGAKAMADYRAVLETERMKQQTTTDEAVLLAARETYRKKKSI</sequence>
<dbReference type="GO" id="GO:0000428">
    <property type="term" value="C:DNA-directed RNA polymerase complex"/>
    <property type="evidence" value="ECO:0007669"/>
    <property type="project" value="UniProtKB-KW"/>
</dbReference>
<keyword evidence="11 12" id="KW-0804">Transcription</keyword>
<dbReference type="Gene3D" id="3.40.1360.10">
    <property type="match status" value="1"/>
</dbReference>
<evidence type="ECO:0000256" key="8">
    <source>
        <dbReference type="ARBA" id="ARBA00022833"/>
    </source>
</evidence>
<dbReference type="InterPro" id="IPR006295">
    <property type="entry name" value="DNA_primase_DnaG"/>
</dbReference>
<protein>
    <recommendedName>
        <fullName evidence="12 13">DNA primase</fullName>
        <ecNumber evidence="12">2.7.7.101</ecNumber>
    </recommendedName>
</protein>
<dbReference type="NCBIfam" id="TIGR01391">
    <property type="entry name" value="dnaG"/>
    <property type="match status" value="1"/>
</dbReference>
<dbReference type="InterPro" id="IPR006171">
    <property type="entry name" value="TOPRIM_dom"/>
</dbReference>
<dbReference type="GO" id="GO:0003678">
    <property type="term" value="F:DNA helicase activity"/>
    <property type="evidence" value="ECO:0007669"/>
    <property type="project" value="InterPro"/>
</dbReference>
<dbReference type="GeneID" id="97994879"/>
<keyword evidence="6 12" id="KW-0479">Metal-binding</keyword>
<dbReference type="InterPro" id="IPR019475">
    <property type="entry name" value="DNA_primase_DnaB-bd"/>
</dbReference>
<comment type="function">
    <text evidence="12 13">RNA polymerase that catalyzes the synthesis of short RNA molecules used as primers for DNA polymerase during DNA replication.</text>
</comment>
<dbReference type="Pfam" id="PF10410">
    <property type="entry name" value="DnaB_bind"/>
    <property type="match status" value="1"/>
</dbReference>
<evidence type="ECO:0000256" key="3">
    <source>
        <dbReference type="ARBA" id="ARBA00022679"/>
    </source>
</evidence>
<evidence type="ECO:0000256" key="1">
    <source>
        <dbReference type="ARBA" id="ARBA00022478"/>
    </source>
</evidence>
<gene>
    <name evidence="12" type="primary">dnaG</name>
    <name evidence="16" type="ORF">DV520_03865</name>
</gene>
<dbReference type="RefSeq" id="WP_117141843.1">
    <property type="nucleotide sequence ID" value="NZ_CAKXKJ010000001.1"/>
</dbReference>
<dbReference type="GO" id="GO:0005737">
    <property type="term" value="C:cytoplasm"/>
    <property type="evidence" value="ECO:0007669"/>
    <property type="project" value="TreeGrafter"/>
</dbReference>
<dbReference type="OrthoDB" id="9803773at2"/>
<dbReference type="AlphaFoldDB" id="A0A3E2B575"/>
<dbReference type="HAMAP" id="MF_00974">
    <property type="entry name" value="DNA_primase_DnaG"/>
    <property type="match status" value="1"/>
</dbReference>
<accession>A0A3E2B575</accession>
<evidence type="ECO:0000256" key="7">
    <source>
        <dbReference type="ARBA" id="ARBA00022771"/>
    </source>
</evidence>
<keyword evidence="9" id="KW-0460">Magnesium</keyword>
<dbReference type="Proteomes" id="UP000260649">
    <property type="component" value="Unassembled WGS sequence"/>
</dbReference>
<reference evidence="16 17" key="1">
    <citation type="submission" date="2018-07" db="EMBL/GenBank/DDBJ databases">
        <title>GABA Modulating Bacteria of the Human Gut Microbiota.</title>
        <authorList>
            <person name="Strandwitz P."/>
            <person name="Kim K.H."/>
            <person name="Terekhova D."/>
            <person name="Liu J.K."/>
            <person name="Sharma A."/>
            <person name="Levering J."/>
            <person name="Mcdonald D."/>
            <person name="Dietrich D."/>
            <person name="Ramadhar T.R."/>
            <person name="Lekbua A."/>
            <person name="Mroue N."/>
            <person name="Liston C."/>
            <person name="Stewart E.J."/>
            <person name="Dubin M.J."/>
            <person name="Zengler K."/>
            <person name="Knight R."/>
            <person name="Gilbert J.A."/>
            <person name="Clardy J."/>
            <person name="Lewis K."/>
        </authorList>
    </citation>
    <scope>NUCLEOTIDE SEQUENCE [LARGE SCALE GENOMIC DNA]</scope>
    <source>
        <strain evidence="16 17">KLE1738</strain>
    </source>
</reference>
<keyword evidence="8 12" id="KW-0862">Zinc</keyword>
<comment type="subunit">
    <text evidence="12">Monomer. Interacts with DnaB.</text>
</comment>
<dbReference type="InterPro" id="IPR036977">
    <property type="entry name" value="DNA_primase_Znf_CHC2"/>
</dbReference>
<dbReference type="InterPro" id="IPR050219">
    <property type="entry name" value="DnaG_primase"/>
</dbReference>
<dbReference type="FunFam" id="3.90.580.10:FF:000001">
    <property type="entry name" value="DNA primase"/>
    <property type="match status" value="1"/>
</dbReference>
<keyword evidence="3 12" id="KW-0808">Transferase</keyword>
<dbReference type="PANTHER" id="PTHR30313:SF2">
    <property type="entry name" value="DNA PRIMASE"/>
    <property type="match status" value="1"/>
</dbReference>
<dbReference type="SMART" id="SM00493">
    <property type="entry name" value="TOPRIM"/>
    <property type="match status" value="1"/>
</dbReference>
<evidence type="ECO:0000256" key="9">
    <source>
        <dbReference type="ARBA" id="ARBA00022842"/>
    </source>
</evidence>
<keyword evidence="10 12" id="KW-0238">DNA-binding</keyword>
<proteinExistence type="inferred from homology"/>
<dbReference type="Gene3D" id="3.90.980.10">
    <property type="entry name" value="DNA primase, catalytic core, N-terminal domain"/>
    <property type="match status" value="1"/>
</dbReference>
<dbReference type="Pfam" id="PF13155">
    <property type="entry name" value="Toprim_2"/>
    <property type="match status" value="1"/>
</dbReference>
<comment type="caution">
    <text evidence="16">The sequence shown here is derived from an EMBL/GenBank/DDBJ whole genome shotgun (WGS) entry which is preliminary data.</text>
</comment>
<evidence type="ECO:0000313" key="17">
    <source>
        <dbReference type="Proteomes" id="UP000260649"/>
    </source>
</evidence>
<dbReference type="InterPro" id="IPR030846">
    <property type="entry name" value="DnaG_bac"/>
</dbReference>
<evidence type="ECO:0000313" key="16">
    <source>
        <dbReference type="EMBL" id="RFT07134.1"/>
    </source>
</evidence>
<dbReference type="FunFam" id="3.90.980.10:FF:000001">
    <property type="entry name" value="DNA primase"/>
    <property type="match status" value="1"/>
</dbReference>
<dbReference type="GO" id="GO:0006269">
    <property type="term" value="P:DNA replication, synthesis of primer"/>
    <property type="evidence" value="ECO:0007669"/>
    <property type="project" value="UniProtKB-UniRule"/>
</dbReference>
<keyword evidence="1 12" id="KW-0240">DNA-directed RNA polymerase</keyword>
<dbReference type="SUPFAM" id="SSF56731">
    <property type="entry name" value="DNA primase core"/>
    <property type="match status" value="1"/>
</dbReference>
<comment type="similarity">
    <text evidence="12 13">Belongs to the DnaG primase family.</text>
</comment>
<dbReference type="SUPFAM" id="SSF48024">
    <property type="entry name" value="N-terminal domain of DnaB helicase"/>
    <property type="match status" value="1"/>
</dbReference>
<dbReference type="GO" id="GO:0003677">
    <property type="term" value="F:DNA binding"/>
    <property type="evidence" value="ECO:0007669"/>
    <property type="project" value="UniProtKB-KW"/>
</dbReference>
<organism evidence="16 17">
    <name type="scientific">Evtepia gabavorous</name>
    <dbReference type="NCBI Taxonomy" id="2211183"/>
    <lineage>
        <taxon>Bacteria</taxon>
        <taxon>Bacillati</taxon>
        <taxon>Bacillota</taxon>
        <taxon>Clostridia</taxon>
        <taxon>Eubacteriales</taxon>
        <taxon>Evtepia</taxon>
    </lineage>
</organism>
<dbReference type="InterPro" id="IPR013264">
    <property type="entry name" value="DNAG_N"/>
</dbReference>
<evidence type="ECO:0000259" key="15">
    <source>
        <dbReference type="PROSITE" id="PS50880"/>
    </source>
</evidence>